<gene>
    <name evidence="4" type="ORF">GPECTOR_143g715</name>
</gene>
<evidence type="ECO:0000313" key="5">
    <source>
        <dbReference type="Proteomes" id="UP000075714"/>
    </source>
</evidence>
<comment type="subcellular location">
    <subcellularLocation>
        <location evidence="1">Membrane</location>
        <topology evidence="1">Multi-pass membrane protein</topology>
    </subcellularLocation>
</comment>
<accession>A0A150FXX2</accession>
<evidence type="ECO:0000259" key="3">
    <source>
        <dbReference type="PROSITE" id="PS50850"/>
    </source>
</evidence>
<dbReference type="GO" id="GO:0016020">
    <property type="term" value="C:membrane"/>
    <property type="evidence" value="ECO:0007669"/>
    <property type="project" value="UniProtKB-SubCell"/>
</dbReference>
<proteinExistence type="predicted"/>
<feature type="transmembrane region" description="Helical" evidence="2">
    <location>
        <begin position="134"/>
        <end position="153"/>
    </location>
</feature>
<dbReference type="PANTHER" id="PTHR23534">
    <property type="entry name" value="MFS PERMEASE"/>
    <property type="match status" value="1"/>
</dbReference>
<protein>
    <recommendedName>
        <fullName evidence="3">Major facilitator superfamily (MFS) profile domain-containing protein</fullName>
    </recommendedName>
</protein>
<evidence type="ECO:0000256" key="2">
    <source>
        <dbReference type="SAM" id="Phobius"/>
    </source>
</evidence>
<sequence>MSFRRRLLNIFGLALGWCIQVSIIFIQLSTSTVAARSLSGPATATLPAGVMMGAATLSATPGALLMARHGRRPVLLAAAVAAVGGAALMAAAARLRALWLLVAGSVPLGVSFAQAQSLRFIALEFSPPGFEPHSISLVVTGAILSAVLGPEVGRHTRHAMHYEFVGSYLFTTGLTALYALLLVAIEFHRLPALAAAAAAVHVLAMFVPSLFTGEVVRRLTPPATMAAGSLVLLAGNAAFFWGPTLGAYFTGNAVVGLGWNWAYVGASAAVAATYAPRERFAAQGAMDTCVLLGTGVAVVAAGALYGWLGWRPYTGVYMCVNGVTVALNVVLLVAVAVAARRRWWRGGGGGGGGGGTPAPR</sequence>
<feature type="transmembrane region" description="Helical" evidence="2">
    <location>
        <begin position="48"/>
        <end position="67"/>
    </location>
</feature>
<feature type="transmembrane region" description="Helical" evidence="2">
    <location>
        <begin position="7"/>
        <end position="28"/>
    </location>
</feature>
<keyword evidence="2" id="KW-0472">Membrane</keyword>
<dbReference type="PROSITE" id="PS50850">
    <property type="entry name" value="MFS"/>
    <property type="match status" value="1"/>
</dbReference>
<dbReference type="OrthoDB" id="6612291at2759"/>
<dbReference type="SUPFAM" id="SSF103473">
    <property type="entry name" value="MFS general substrate transporter"/>
    <property type="match status" value="1"/>
</dbReference>
<feature type="transmembrane region" description="Helical" evidence="2">
    <location>
        <begin position="314"/>
        <end position="339"/>
    </location>
</feature>
<reference evidence="5" key="1">
    <citation type="journal article" date="2016" name="Nat. Commun.">
        <title>The Gonium pectorale genome demonstrates co-option of cell cycle regulation during the evolution of multicellularity.</title>
        <authorList>
            <person name="Hanschen E.R."/>
            <person name="Marriage T.N."/>
            <person name="Ferris P.J."/>
            <person name="Hamaji T."/>
            <person name="Toyoda A."/>
            <person name="Fujiyama A."/>
            <person name="Neme R."/>
            <person name="Noguchi H."/>
            <person name="Minakuchi Y."/>
            <person name="Suzuki M."/>
            <person name="Kawai-Toyooka H."/>
            <person name="Smith D.R."/>
            <person name="Sparks H."/>
            <person name="Anderson J."/>
            <person name="Bakaric R."/>
            <person name="Luria V."/>
            <person name="Karger A."/>
            <person name="Kirschner M.W."/>
            <person name="Durand P.M."/>
            <person name="Michod R.E."/>
            <person name="Nozaki H."/>
            <person name="Olson B.J."/>
        </authorList>
    </citation>
    <scope>NUCLEOTIDE SEQUENCE [LARGE SCALE GENOMIC DNA]</scope>
    <source>
        <strain evidence="5">NIES-2863</strain>
    </source>
</reference>
<evidence type="ECO:0000256" key="1">
    <source>
        <dbReference type="ARBA" id="ARBA00004141"/>
    </source>
</evidence>
<dbReference type="PANTHER" id="PTHR23534:SF1">
    <property type="entry name" value="MAJOR FACILITATOR SUPERFAMILY PROTEIN"/>
    <property type="match status" value="1"/>
</dbReference>
<feature type="domain" description="Major facilitator superfamily (MFS) profile" evidence="3">
    <location>
        <begin position="142"/>
        <end position="360"/>
    </location>
</feature>
<dbReference type="InterPro" id="IPR020846">
    <property type="entry name" value="MFS_dom"/>
</dbReference>
<feature type="transmembrane region" description="Helical" evidence="2">
    <location>
        <begin position="165"/>
        <end position="185"/>
    </location>
</feature>
<keyword evidence="2" id="KW-1133">Transmembrane helix</keyword>
<dbReference type="Proteomes" id="UP000075714">
    <property type="component" value="Unassembled WGS sequence"/>
</dbReference>
<name>A0A150FXX2_GONPE</name>
<comment type="caution">
    <text evidence="4">The sequence shown here is derived from an EMBL/GenBank/DDBJ whole genome shotgun (WGS) entry which is preliminary data.</text>
</comment>
<evidence type="ECO:0000313" key="4">
    <source>
        <dbReference type="EMBL" id="KXZ42474.1"/>
    </source>
</evidence>
<feature type="transmembrane region" description="Helical" evidence="2">
    <location>
        <begin position="223"/>
        <end position="241"/>
    </location>
</feature>
<dbReference type="GO" id="GO:0022857">
    <property type="term" value="F:transmembrane transporter activity"/>
    <property type="evidence" value="ECO:0007669"/>
    <property type="project" value="InterPro"/>
</dbReference>
<feature type="transmembrane region" description="Helical" evidence="2">
    <location>
        <begin position="253"/>
        <end position="276"/>
    </location>
</feature>
<dbReference type="AlphaFoldDB" id="A0A150FXX2"/>
<feature type="transmembrane region" description="Helical" evidence="2">
    <location>
        <begin position="191"/>
        <end position="211"/>
    </location>
</feature>
<feature type="transmembrane region" description="Helical" evidence="2">
    <location>
        <begin position="288"/>
        <end position="308"/>
    </location>
</feature>
<organism evidence="4 5">
    <name type="scientific">Gonium pectorale</name>
    <name type="common">Green alga</name>
    <dbReference type="NCBI Taxonomy" id="33097"/>
    <lineage>
        <taxon>Eukaryota</taxon>
        <taxon>Viridiplantae</taxon>
        <taxon>Chlorophyta</taxon>
        <taxon>core chlorophytes</taxon>
        <taxon>Chlorophyceae</taxon>
        <taxon>CS clade</taxon>
        <taxon>Chlamydomonadales</taxon>
        <taxon>Volvocaceae</taxon>
        <taxon>Gonium</taxon>
    </lineage>
</organism>
<dbReference type="InterPro" id="IPR036259">
    <property type="entry name" value="MFS_trans_sf"/>
</dbReference>
<dbReference type="EMBL" id="LSYV01000143">
    <property type="protein sequence ID" value="KXZ42474.1"/>
    <property type="molecule type" value="Genomic_DNA"/>
</dbReference>
<keyword evidence="5" id="KW-1185">Reference proteome</keyword>
<keyword evidence="2" id="KW-0812">Transmembrane</keyword>
<dbReference type="Gene3D" id="1.20.1250.20">
    <property type="entry name" value="MFS general substrate transporter like domains"/>
    <property type="match status" value="1"/>
</dbReference>
<feature type="transmembrane region" description="Helical" evidence="2">
    <location>
        <begin position="74"/>
        <end position="93"/>
    </location>
</feature>